<dbReference type="Gene3D" id="3.50.50.60">
    <property type="entry name" value="FAD/NAD(P)-binding domain"/>
    <property type="match status" value="1"/>
</dbReference>
<evidence type="ECO:0000256" key="2">
    <source>
        <dbReference type="ARBA" id="ARBA00023033"/>
    </source>
</evidence>
<evidence type="ECO:0000313" key="4">
    <source>
        <dbReference type="EMBL" id="NYH51224.1"/>
    </source>
</evidence>
<dbReference type="PRINTS" id="PR00420">
    <property type="entry name" value="RNGMNOXGNASE"/>
</dbReference>
<protein>
    <submittedName>
        <fullName evidence="4">2-polyprenyl-6-methoxyphenol hydroxylase-like FAD-dependent oxidoreductase</fullName>
    </submittedName>
</protein>
<dbReference type="PANTHER" id="PTHR13789:SF309">
    <property type="entry name" value="PUTATIVE (AFU_ORTHOLOGUE AFUA_6G14510)-RELATED"/>
    <property type="match status" value="1"/>
</dbReference>
<gene>
    <name evidence="4" type="ORF">HNR06_000813</name>
</gene>
<organism evidence="4 5">
    <name type="scientific">Nocardiopsis sinuspersici</name>
    <dbReference type="NCBI Taxonomy" id="501010"/>
    <lineage>
        <taxon>Bacteria</taxon>
        <taxon>Bacillati</taxon>
        <taxon>Actinomycetota</taxon>
        <taxon>Actinomycetes</taxon>
        <taxon>Streptosporangiales</taxon>
        <taxon>Nocardiopsidaceae</taxon>
        <taxon>Nocardiopsis</taxon>
    </lineage>
</organism>
<reference evidence="4 5" key="1">
    <citation type="submission" date="2020-07" db="EMBL/GenBank/DDBJ databases">
        <title>Sequencing the genomes of 1000 actinobacteria strains.</title>
        <authorList>
            <person name="Klenk H.-P."/>
        </authorList>
    </citation>
    <scope>NUCLEOTIDE SEQUENCE [LARGE SCALE GENOMIC DNA]</scope>
    <source>
        <strain evidence="4 5">DSM 45278</strain>
    </source>
</reference>
<dbReference type="SUPFAM" id="SSF51905">
    <property type="entry name" value="FAD/NAD(P)-binding domain"/>
    <property type="match status" value="1"/>
</dbReference>
<dbReference type="GO" id="GO:0004497">
    <property type="term" value="F:monooxygenase activity"/>
    <property type="evidence" value="ECO:0007669"/>
    <property type="project" value="UniProtKB-KW"/>
</dbReference>
<proteinExistence type="predicted"/>
<dbReference type="AlphaFoldDB" id="A0A7Y9X8Y8"/>
<dbReference type="Proteomes" id="UP000584931">
    <property type="component" value="Unassembled WGS sequence"/>
</dbReference>
<dbReference type="InterPro" id="IPR002938">
    <property type="entry name" value="FAD-bd"/>
</dbReference>
<evidence type="ECO:0000259" key="3">
    <source>
        <dbReference type="Pfam" id="PF01494"/>
    </source>
</evidence>
<dbReference type="PANTHER" id="PTHR13789">
    <property type="entry name" value="MONOOXYGENASE"/>
    <property type="match status" value="1"/>
</dbReference>
<dbReference type="EMBL" id="JACCHL010000001">
    <property type="protein sequence ID" value="NYH51224.1"/>
    <property type="molecule type" value="Genomic_DNA"/>
</dbReference>
<accession>A0A7Y9X8Y8</accession>
<dbReference type="RefSeq" id="WP_179809203.1">
    <property type="nucleotide sequence ID" value="NZ_JACCHL010000001.1"/>
</dbReference>
<dbReference type="GO" id="GO:0071949">
    <property type="term" value="F:FAD binding"/>
    <property type="evidence" value="ECO:0007669"/>
    <property type="project" value="InterPro"/>
</dbReference>
<keyword evidence="2" id="KW-0503">Monooxygenase</keyword>
<evidence type="ECO:0000256" key="1">
    <source>
        <dbReference type="ARBA" id="ARBA00023002"/>
    </source>
</evidence>
<dbReference type="Pfam" id="PF01494">
    <property type="entry name" value="FAD_binding_3"/>
    <property type="match status" value="1"/>
</dbReference>
<name>A0A7Y9X8Y8_9ACTN</name>
<dbReference type="InterPro" id="IPR050493">
    <property type="entry name" value="FAD-dep_Monooxygenase_BioMet"/>
</dbReference>
<evidence type="ECO:0000313" key="5">
    <source>
        <dbReference type="Proteomes" id="UP000584931"/>
    </source>
</evidence>
<dbReference type="InterPro" id="IPR036188">
    <property type="entry name" value="FAD/NAD-bd_sf"/>
</dbReference>
<sequence length="346" mass="36862">MHGRALVVGGGIAGLAAARGLLRAGWEVEVRERRSSPPDIGGALGLWRGSMAALDRLGLGERVRERAERPGRGVIATPSGRTLVSAGSQRADVHLVPRSSLLAVLVEGLPEGIVRWDTPVTDADVRDPGAFDVVVGADGIHSLVRSTALPGAVAPRPLGTVAYRGTVPGRVGTATETWGRGMLFGVTPMDDRTTNWFASLRTELLRGREDRDRVDLLRELYGGWHTPVTRVLDALPGTGVDRRELYDLPALASYVHDRNVLIGDAAHAMAPNLGRGACESIIDAAALADALGAESTVEGALARYDRRRRGPTRRVVRASRAVNRVSTAVRLDGPRNLLARALGHLV</sequence>
<keyword evidence="1" id="KW-0560">Oxidoreductase</keyword>
<comment type="caution">
    <text evidence="4">The sequence shown here is derived from an EMBL/GenBank/DDBJ whole genome shotgun (WGS) entry which is preliminary data.</text>
</comment>
<feature type="domain" description="FAD-binding" evidence="3">
    <location>
        <begin position="5"/>
        <end position="318"/>
    </location>
</feature>